<evidence type="ECO:0000313" key="12">
    <source>
        <dbReference type="Proteomes" id="UP000829291"/>
    </source>
</evidence>
<dbReference type="InterPro" id="IPR018497">
    <property type="entry name" value="Peptidase_M13_C"/>
</dbReference>
<evidence type="ECO:0000256" key="3">
    <source>
        <dbReference type="ARBA" id="ARBA00007357"/>
    </source>
</evidence>
<comment type="similarity">
    <text evidence="3">Belongs to the peptidase M13 family.</text>
</comment>
<evidence type="ECO:0000259" key="10">
    <source>
        <dbReference type="Pfam" id="PF01431"/>
    </source>
</evidence>
<dbReference type="Gene3D" id="1.10.1380.10">
    <property type="entry name" value="Neutral endopeptidase , domain2"/>
    <property type="match status" value="1"/>
</dbReference>
<reference evidence="13 14" key="1">
    <citation type="submission" date="2025-05" db="UniProtKB">
        <authorList>
            <consortium name="RefSeq"/>
        </authorList>
    </citation>
    <scope>IDENTIFICATION</scope>
    <source>
        <tissue evidence="13 14">Thorax and Abdomen</tissue>
    </source>
</reference>
<evidence type="ECO:0000259" key="11">
    <source>
        <dbReference type="Pfam" id="PF05649"/>
    </source>
</evidence>
<dbReference type="Gene3D" id="3.40.390.10">
    <property type="entry name" value="Collagenase (Catalytic Domain)"/>
    <property type="match status" value="1"/>
</dbReference>
<keyword evidence="8" id="KW-0482">Metalloprotease</keyword>
<feature type="domain" description="Peptidase M13 C-terminal" evidence="10">
    <location>
        <begin position="575"/>
        <end position="793"/>
    </location>
</feature>
<keyword evidence="5" id="KW-0479">Metal-binding</keyword>
<evidence type="ECO:0000313" key="13">
    <source>
        <dbReference type="RefSeq" id="XP_046594381.1"/>
    </source>
</evidence>
<comment type="cofactor">
    <cofactor evidence="1">
        <name>Zn(2+)</name>
        <dbReference type="ChEBI" id="CHEBI:29105"/>
    </cofactor>
</comment>
<keyword evidence="9" id="KW-0472">Membrane</keyword>
<evidence type="ECO:0000256" key="9">
    <source>
        <dbReference type="SAM" id="Phobius"/>
    </source>
</evidence>
<dbReference type="InterPro" id="IPR024079">
    <property type="entry name" value="MetalloPept_cat_dom_sf"/>
</dbReference>
<accession>A0ABM3G293</accession>
<evidence type="ECO:0000256" key="6">
    <source>
        <dbReference type="ARBA" id="ARBA00022801"/>
    </source>
</evidence>
<proteinExistence type="inferred from homology"/>
<evidence type="ECO:0000256" key="5">
    <source>
        <dbReference type="ARBA" id="ARBA00022723"/>
    </source>
</evidence>
<evidence type="ECO:0000256" key="7">
    <source>
        <dbReference type="ARBA" id="ARBA00022833"/>
    </source>
</evidence>
<dbReference type="PROSITE" id="PS51885">
    <property type="entry name" value="NEPRILYSIN"/>
    <property type="match status" value="1"/>
</dbReference>
<dbReference type="GeneID" id="107221966"/>
<keyword evidence="7" id="KW-0862">Zinc</keyword>
<dbReference type="InterPro" id="IPR042089">
    <property type="entry name" value="Peptidase_M13_dom_2"/>
</dbReference>
<dbReference type="CDD" id="cd08662">
    <property type="entry name" value="M13"/>
    <property type="match status" value="1"/>
</dbReference>
<dbReference type="Pfam" id="PF05649">
    <property type="entry name" value="Peptidase_M13_N"/>
    <property type="match status" value="1"/>
</dbReference>
<evidence type="ECO:0000256" key="8">
    <source>
        <dbReference type="ARBA" id="ARBA00023049"/>
    </source>
</evidence>
<name>A0ABM3G293_NEOLC</name>
<dbReference type="InterPro" id="IPR008753">
    <property type="entry name" value="Peptidase_M13_N"/>
</dbReference>
<keyword evidence="12" id="KW-1185">Reference proteome</keyword>
<feature type="domain" description="Peptidase M13 N-terminal" evidence="11">
    <location>
        <begin position="105"/>
        <end position="515"/>
    </location>
</feature>
<dbReference type="PANTHER" id="PTHR11733:SF209">
    <property type="entry name" value="FI20018P1"/>
    <property type="match status" value="1"/>
</dbReference>
<dbReference type="InterPro" id="IPR000718">
    <property type="entry name" value="Peptidase_M13"/>
</dbReference>
<keyword evidence="9" id="KW-1133">Transmembrane helix</keyword>
<evidence type="ECO:0000313" key="14">
    <source>
        <dbReference type="RefSeq" id="XP_046594382.1"/>
    </source>
</evidence>
<keyword evidence="6" id="KW-0378">Hydrolase</keyword>
<comment type="subcellular location">
    <subcellularLocation>
        <location evidence="2">Cell membrane</location>
        <topology evidence="2">Single-pass type II membrane protein</topology>
    </subcellularLocation>
</comment>
<evidence type="ECO:0000256" key="1">
    <source>
        <dbReference type="ARBA" id="ARBA00001947"/>
    </source>
</evidence>
<dbReference type="PANTHER" id="PTHR11733">
    <property type="entry name" value="ZINC METALLOPROTEASE FAMILY M13 NEPRILYSIN-RELATED"/>
    <property type="match status" value="1"/>
</dbReference>
<dbReference type="Pfam" id="PF01431">
    <property type="entry name" value="Peptidase_M13"/>
    <property type="match status" value="1"/>
</dbReference>
<dbReference type="RefSeq" id="XP_046594381.1">
    <property type="nucleotide sequence ID" value="XM_046738425.1"/>
</dbReference>
<evidence type="ECO:0000256" key="4">
    <source>
        <dbReference type="ARBA" id="ARBA00022670"/>
    </source>
</evidence>
<feature type="transmembrane region" description="Helical" evidence="9">
    <location>
        <begin position="31"/>
        <end position="53"/>
    </location>
</feature>
<protein>
    <submittedName>
        <fullName evidence="13 14">Neprilysin-3 isoform X1</fullName>
    </submittedName>
</protein>
<dbReference type="Proteomes" id="UP000829291">
    <property type="component" value="Chromosome 4"/>
</dbReference>
<gene>
    <name evidence="13 14" type="primary">LOC107221966</name>
</gene>
<evidence type="ECO:0000256" key="2">
    <source>
        <dbReference type="ARBA" id="ARBA00004401"/>
    </source>
</evidence>
<keyword evidence="9" id="KW-0812">Transmembrane</keyword>
<dbReference type="SUPFAM" id="SSF55486">
    <property type="entry name" value="Metalloproteases ('zincins'), catalytic domain"/>
    <property type="match status" value="1"/>
</dbReference>
<dbReference type="RefSeq" id="XP_046594382.1">
    <property type="nucleotide sequence ID" value="XM_046738426.1"/>
</dbReference>
<organism evidence="12 14">
    <name type="scientific">Neodiprion lecontei</name>
    <name type="common">Redheaded pine sawfly</name>
    <dbReference type="NCBI Taxonomy" id="441921"/>
    <lineage>
        <taxon>Eukaryota</taxon>
        <taxon>Metazoa</taxon>
        <taxon>Ecdysozoa</taxon>
        <taxon>Arthropoda</taxon>
        <taxon>Hexapoda</taxon>
        <taxon>Insecta</taxon>
        <taxon>Pterygota</taxon>
        <taxon>Neoptera</taxon>
        <taxon>Endopterygota</taxon>
        <taxon>Hymenoptera</taxon>
        <taxon>Tenthredinoidea</taxon>
        <taxon>Diprionidae</taxon>
        <taxon>Diprioninae</taxon>
        <taxon>Neodiprion</taxon>
    </lineage>
</organism>
<keyword evidence="4" id="KW-0645">Protease</keyword>
<sequence>MVHVERPAQPGTWVCCVPCYWLRRSKAVHKALLTLAMLLVTSLLVTSPVLFLITTLPEAEQPRECSPQDEVCLRDREGQEGVCESSACEEASKRMLASVKRGVDPCRDFYQFACGGFSRNNRDNRQTMASFNTLQSHVDNQIKDILANTTGRMNGAFYKLGEFYKSCVDFKKRPANFSPMYQLLDELGGYMPPRRMAPSDITPLVASLLRVNGAPLFDVYVDVEPYDHTRRAVFLDLPTKSEVNTFYERQKWLQDNFLPSDELKMQGNNVVESKAYTFIKQRSLQLRVEEQRLLQMEKILQGFLPKNMGAKERENETNQILLFCSMLNKIYPRHKDLYNWMDQRGFLAHNLTSLQENFGYIRWGTLFGEVLGADRNHDQELLGPEDQVIYVYVTAPHYFRSLGKLLNRFSRRIIHNGLLLLYARDTLHDVVNVSASKNWNASCSKLSTAVFSSAVGALYVQQYSQQHLNSVADKVTRLFDRIKSTLAERMLVMSWLDEETRTQALLKLRALEGKFHVWPGFQNNTRIAMEMTEVVVDPHDFFSNVVTRFRQIRAVKGDALRGNITSKWPHPFVVNAYYDSTVNAIVIPTAMLTAWPWDVGPSYMSHATLGVVIGHEVLHAFDVHHRSHHPEEWLWLTTESRRRLEARIECVAKLYAGSFWKKVQFLGNSVDVQLRRRLLDPRFQFDWNVTRNENMADIGALQISYQAWQTLTNGKDRTLPGLQALRPSQLFFIAAAQPYCSNVTAEDYIMSVELDDHTPHPERVNGIVMNSQAFAEAFRCPAGSKMNPQRKCSTW</sequence>